<evidence type="ECO:0000313" key="1">
    <source>
        <dbReference type="EMBL" id="KAK4708808.1"/>
    </source>
</evidence>
<reference evidence="1 2" key="1">
    <citation type="submission" date="2023-10" db="EMBL/GenBank/DDBJ databases">
        <title>Genome-Wide Identification Analysis in wild type Solanum Pinnatisectum Reveals Some Genes Defensing Phytophthora Infestans.</title>
        <authorList>
            <person name="Sun C."/>
        </authorList>
    </citation>
    <scope>NUCLEOTIDE SEQUENCE [LARGE SCALE GENOMIC DNA]</scope>
    <source>
        <strain evidence="1">LQN</strain>
        <tissue evidence="1">Leaf</tissue>
    </source>
</reference>
<keyword evidence="2" id="KW-1185">Reference proteome</keyword>
<organism evidence="1 2">
    <name type="scientific">Solanum pinnatisectum</name>
    <name type="common">tansyleaf nightshade</name>
    <dbReference type="NCBI Taxonomy" id="50273"/>
    <lineage>
        <taxon>Eukaryota</taxon>
        <taxon>Viridiplantae</taxon>
        <taxon>Streptophyta</taxon>
        <taxon>Embryophyta</taxon>
        <taxon>Tracheophyta</taxon>
        <taxon>Spermatophyta</taxon>
        <taxon>Magnoliopsida</taxon>
        <taxon>eudicotyledons</taxon>
        <taxon>Gunneridae</taxon>
        <taxon>Pentapetalae</taxon>
        <taxon>asterids</taxon>
        <taxon>lamiids</taxon>
        <taxon>Solanales</taxon>
        <taxon>Solanaceae</taxon>
        <taxon>Solanoideae</taxon>
        <taxon>Solaneae</taxon>
        <taxon>Solanum</taxon>
    </lineage>
</organism>
<accession>A0AAV9K7E4</accession>
<protein>
    <submittedName>
        <fullName evidence="1">Uncharacterized protein</fullName>
    </submittedName>
</protein>
<gene>
    <name evidence="1" type="ORF">R3W88_029733</name>
</gene>
<evidence type="ECO:0000313" key="2">
    <source>
        <dbReference type="Proteomes" id="UP001311915"/>
    </source>
</evidence>
<dbReference type="PANTHER" id="PTHR33437">
    <property type="entry name" value="OS06G0361200 PROTEIN"/>
    <property type="match status" value="1"/>
</dbReference>
<proteinExistence type="predicted"/>
<dbReference type="Proteomes" id="UP001311915">
    <property type="component" value="Unassembled WGS sequence"/>
</dbReference>
<dbReference type="EMBL" id="JAWPEI010000012">
    <property type="protein sequence ID" value="KAK4708808.1"/>
    <property type="molecule type" value="Genomic_DNA"/>
</dbReference>
<name>A0AAV9K7E4_9SOLN</name>
<dbReference type="AlphaFoldDB" id="A0AAV9K7E4"/>
<comment type="caution">
    <text evidence="1">The sequence shown here is derived from an EMBL/GenBank/DDBJ whole genome shotgun (WGS) entry which is preliminary data.</text>
</comment>
<sequence>MMENIEERESTQIRVKHHEMQEKRESFTKQETMIKEFQASIECLILVDQLKDFIMEAIKDKYNSTSKSPSTYVNLYPRGIDNLKIHANYQPPKLQQFDDKENSKKTCSTLYQNLQ</sequence>
<dbReference type="PANTHER" id="PTHR33437:SF4">
    <property type="entry name" value="RETROTRANSPOSON GAG PROTEIN"/>
    <property type="match status" value="1"/>
</dbReference>